<sequence>MPVKLEMSDPEDLWAEASALAMLTVGTEGFGATVYPDGARGDDVGNGWHGMSWIGGGRAVLYGYDVDASKTRHQVPPMDLLAGGPDWLPWEWLSDMMRREQLIQYVFWWDGSSWGRTDYPDGLRDGGYGDTRRDDQVEDAFLAFAEDPKAAREAFEDLIRAARARTVDRAVIDALQRHLDPENFDIEPDEPFDTDAMLAVAERAGVTPGSARPELPPGRGEPADRRVWLLDHLRHWSLFEERQLTEGVPPNLCWSPGS</sequence>
<reference evidence="1 2" key="1">
    <citation type="submission" date="2019-11" db="EMBL/GenBank/DDBJ databases">
        <authorList>
            <person name="Cao P."/>
        </authorList>
    </citation>
    <scope>NUCLEOTIDE SEQUENCE [LARGE SCALE GENOMIC DNA]</scope>
    <source>
        <strain evidence="1 2">NEAU-AAG5</strain>
    </source>
</reference>
<protein>
    <submittedName>
        <fullName evidence="1">Uncharacterized protein</fullName>
    </submittedName>
</protein>
<comment type="caution">
    <text evidence="1">The sequence shown here is derived from an EMBL/GenBank/DDBJ whole genome shotgun (WGS) entry which is preliminary data.</text>
</comment>
<organism evidence="1 2">
    <name type="scientific">Actinomadura litoris</name>
    <dbReference type="NCBI Taxonomy" id="2678616"/>
    <lineage>
        <taxon>Bacteria</taxon>
        <taxon>Bacillati</taxon>
        <taxon>Actinomycetota</taxon>
        <taxon>Actinomycetes</taxon>
        <taxon>Streptosporangiales</taxon>
        <taxon>Thermomonosporaceae</taxon>
        <taxon>Actinomadura</taxon>
    </lineage>
</organism>
<dbReference type="RefSeq" id="WP_156217509.1">
    <property type="nucleotide sequence ID" value="NZ_WOFH01000005.1"/>
</dbReference>
<gene>
    <name evidence="1" type="ORF">GNZ18_17650</name>
</gene>
<name>A0A7K1L2F1_9ACTN</name>
<dbReference type="Proteomes" id="UP000432015">
    <property type="component" value="Unassembled WGS sequence"/>
</dbReference>
<proteinExistence type="predicted"/>
<keyword evidence="2" id="KW-1185">Reference proteome</keyword>
<evidence type="ECO:0000313" key="1">
    <source>
        <dbReference type="EMBL" id="MUN38416.1"/>
    </source>
</evidence>
<evidence type="ECO:0000313" key="2">
    <source>
        <dbReference type="Proteomes" id="UP000432015"/>
    </source>
</evidence>
<dbReference type="EMBL" id="WOFH01000005">
    <property type="protein sequence ID" value="MUN38416.1"/>
    <property type="molecule type" value="Genomic_DNA"/>
</dbReference>
<dbReference type="AlphaFoldDB" id="A0A7K1L2F1"/>
<accession>A0A7K1L2F1</accession>